<dbReference type="AlphaFoldDB" id="A0A183L1E4"/>
<name>A0A183L1E4_9TREM</name>
<sequence length="67" mass="7259">MHIYGKNNDSAIYILAILISDSLPDDFTSLVNNLDSGISFISSSFFNFNNSSSFDRVSNACILAASC</sequence>
<evidence type="ECO:0000313" key="1">
    <source>
        <dbReference type="WBParaSite" id="SCUD_0002114601-mRNA-1"/>
    </source>
</evidence>
<dbReference type="WBParaSite" id="SCUD_0002114601-mRNA-1">
    <property type="protein sequence ID" value="SCUD_0002114601-mRNA-1"/>
    <property type="gene ID" value="SCUD_0002114601"/>
</dbReference>
<proteinExistence type="predicted"/>
<accession>A0A183L1E4</accession>
<reference evidence="1" key="1">
    <citation type="submission" date="2016-06" db="UniProtKB">
        <authorList>
            <consortium name="WormBaseParasite"/>
        </authorList>
    </citation>
    <scope>IDENTIFICATION</scope>
</reference>
<protein>
    <submittedName>
        <fullName evidence="1">CPXV005 protein</fullName>
    </submittedName>
</protein>
<organism evidence="1">
    <name type="scientific">Schistosoma curassoni</name>
    <dbReference type="NCBI Taxonomy" id="6186"/>
    <lineage>
        <taxon>Eukaryota</taxon>
        <taxon>Metazoa</taxon>
        <taxon>Spiralia</taxon>
        <taxon>Lophotrochozoa</taxon>
        <taxon>Platyhelminthes</taxon>
        <taxon>Trematoda</taxon>
        <taxon>Digenea</taxon>
        <taxon>Strigeidida</taxon>
        <taxon>Schistosomatoidea</taxon>
        <taxon>Schistosomatidae</taxon>
        <taxon>Schistosoma</taxon>
    </lineage>
</organism>